<keyword evidence="2" id="KW-1185">Reference proteome</keyword>
<comment type="caution">
    <text evidence="1">The sequence shown here is derived from an EMBL/GenBank/DDBJ whole genome shotgun (WGS) entry which is preliminary data.</text>
</comment>
<dbReference type="GeneID" id="95392161"/>
<protein>
    <submittedName>
        <fullName evidence="1">Uncharacterized protein</fullName>
    </submittedName>
</protein>
<proteinExistence type="predicted"/>
<dbReference type="AlphaFoldDB" id="A0A7W5VE84"/>
<gene>
    <name evidence="1" type="ORF">FHR33_005854</name>
</gene>
<dbReference type="RefSeq" id="WP_183654051.1">
    <property type="nucleotide sequence ID" value="NZ_JACIBV010000001.1"/>
</dbReference>
<evidence type="ECO:0000313" key="2">
    <source>
        <dbReference type="Proteomes" id="UP000579945"/>
    </source>
</evidence>
<accession>A0A7W5VE84</accession>
<evidence type="ECO:0000313" key="1">
    <source>
        <dbReference type="EMBL" id="MBB3729994.1"/>
    </source>
</evidence>
<name>A0A7W5VE84_9ACTN</name>
<reference evidence="1 2" key="1">
    <citation type="submission" date="2020-08" db="EMBL/GenBank/DDBJ databases">
        <title>Sequencing the genomes of 1000 actinobacteria strains.</title>
        <authorList>
            <person name="Klenk H.-P."/>
        </authorList>
    </citation>
    <scope>NUCLEOTIDE SEQUENCE [LARGE SCALE GENOMIC DNA]</scope>
    <source>
        <strain evidence="1 2">DSM 44320</strain>
    </source>
</reference>
<dbReference type="Proteomes" id="UP000579945">
    <property type="component" value="Unassembled WGS sequence"/>
</dbReference>
<sequence length="241" mass="26922">MTVEWAELDEREWRLYGGMHRMLLRLAGQVPDGLLTQARAMLAEGDLAYLPDALTMAAVELGVPLTAQEVEILRDLFVALGIEGEPTGVDQVAITDTTRGTGHRFSPVSPEVAQHVRVPAALDLTAEIPAELADLQEELVDLTDHLVVDALSEHAGTRAIWRTWRSGPERLANEDVKGWRRVYLAEVEPGVLAWELTLEAQTELTQMSESDPQVEVYWSSEELPPYHRAAREAATLLWKRR</sequence>
<organism evidence="1 2">
    <name type="scientific">Nonomuraea dietziae</name>
    <dbReference type="NCBI Taxonomy" id="65515"/>
    <lineage>
        <taxon>Bacteria</taxon>
        <taxon>Bacillati</taxon>
        <taxon>Actinomycetota</taxon>
        <taxon>Actinomycetes</taxon>
        <taxon>Streptosporangiales</taxon>
        <taxon>Streptosporangiaceae</taxon>
        <taxon>Nonomuraea</taxon>
    </lineage>
</organism>
<dbReference type="EMBL" id="JACIBV010000001">
    <property type="protein sequence ID" value="MBB3729994.1"/>
    <property type="molecule type" value="Genomic_DNA"/>
</dbReference>